<feature type="domain" description="PAC" evidence="2">
    <location>
        <begin position="86"/>
        <end position="138"/>
    </location>
</feature>
<feature type="domain" description="GGDEF" evidence="4">
    <location>
        <begin position="679"/>
        <end position="813"/>
    </location>
</feature>
<dbReference type="InterPro" id="IPR001610">
    <property type="entry name" value="PAC"/>
</dbReference>
<dbReference type="CDD" id="cd01949">
    <property type="entry name" value="GGDEF"/>
    <property type="match status" value="1"/>
</dbReference>
<dbReference type="PROSITE" id="PS50112">
    <property type="entry name" value="PAS"/>
    <property type="match status" value="3"/>
</dbReference>
<feature type="domain" description="PAS" evidence="1">
    <location>
        <begin position="139"/>
        <end position="209"/>
    </location>
</feature>
<dbReference type="InterPro" id="IPR013656">
    <property type="entry name" value="PAS_4"/>
</dbReference>
<dbReference type="Pfam" id="PF00563">
    <property type="entry name" value="EAL"/>
    <property type="match status" value="1"/>
</dbReference>
<dbReference type="Proteomes" id="UP000326780">
    <property type="component" value="Chromosome"/>
</dbReference>
<dbReference type="PANTHER" id="PTHR44757">
    <property type="entry name" value="DIGUANYLATE CYCLASE DGCP"/>
    <property type="match status" value="1"/>
</dbReference>
<sequence length="1083" mass="119269">MSEPRAARQPADPLVQMAAILDGVGQAVIVKDEDSRFVHLNRRACELLNVSLDRARGKTDHDFLPRAQADRIRTLDLQILASGESRSFEEEITTEDGSTRTLVTFKKAVDLSDSGGRLLVVVISDVTELRTAERVLRASEAHYRSFVELHPQITWTADATGAVTEVGPGWPALTGNSVEKTLGTGWESALHTDDLDRVRTQWVDSVTRGVPFDAEYRVLSALDGRYRWFRARAAPRRDENDAIVRWYGLLEDVHQRRIAIEALRESESLFRLIADSVPVMMWLTDPNGEATYHSRLWLEVTGQTETESLGGGWSRAIHPEDRASVLTLFETATAQRMPVQLEYRLRRSDGSWAWVIDTGAPRLAPDGGLLGYAGSILDVTERRAAESALRESEASVRSIFDSSPDCISMLDLSGNTLLMNKAARRMIGLDVSELASREALETIFPEGRLRKLSAMFDVVRAGGTSRLEVDAVDAQGVHRWLDVIGAPVLDASGVPIRMVSIWRDITEAKAARNDAVVAQQRAESAAIRLSAVLENTMDCVLVVDPAWRITYMNENARRFLKLGEEAVNTRLWDLYPAEVESLFGDYFRRAIADSKAVSFEEFVPVTQVWLEVHASPTEGGLSIFFRDTTARRKAEKERLQAQRQVSHMARHDVLTGLPNRFAFGETVQRHLNDVGANKTSVAVLTLDLDGFKSVNDAYGHPAGDTLLQKVAQRLRLGLAGDEYALARLGADEFAIGCFGLPHPDAAIEIARRLMAVLLEPFELDGHQVSIGASVGVALAPDDGETIDEIQRASAVALHRAKAAGGRSLQRYARSMDAHLQTRQALKLSMREALARGEFEVHYQALVSLASNRCTAFEALVRWRHPDRGMISPADFIPIAEETGLIVELGEWVLGAACREAATWPDGIGVAVNLSPVQFGADNLVEAIRNALDASALSPSRLQLEITESVLLGHDDKNLRTLRQIRRLGVKIAMDDFGTGYSSLGYLRSFPFDKIKVDRSFIADLPDRKSLAIIRAVAGIGASLGIATTVEGVETEAQLQIIREEGFDEAQGYLFARPVPASQVHELIASRRNQGASHPVATKN</sequence>
<dbReference type="EMBL" id="CP045644">
    <property type="protein sequence ID" value="QFZ86876.1"/>
    <property type="molecule type" value="Genomic_DNA"/>
</dbReference>
<dbReference type="InterPro" id="IPR013655">
    <property type="entry name" value="PAS_fold_3"/>
</dbReference>
<dbReference type="InterPro" id="IPR029787">
    <property type="entry name" value="Nucleotide_cyclase"/>
</dbReference>
<dbReference type="InterPro" id="IPR035965">
    <property type="entry name" value="PAS-like_dom_sf"/>
</dbReference>
<dbReference type="Pfam" id="PF00990">
    <property type="entry name" value="GGDEF"/>
    <property type="match status" value="1"/>
</dbReference>
<name>A0A5Q0MBJ4_VARPD</name>
<reference evidence="5 6" key="1">
    <citation type="submission" date="2019-10" db="EMBL/GenBank/DDBJ databases">
        <title>Complete genome sequence of Variovorax paradoxus 5C-2.</title>
        <authorList>
            <person name="Gogoleva N.E."/>
            <person name="Balkin A.S."/>
        </authorList>
    </citation>
    <scope>NUCLEOTIDE SEQUENCE [LARGE SCALE GENOMIC DNA]</scope>
    <source>
        <strain evidence="5 6">5C-2</strain>
    </source>
</reference>
<feature type="domain" description="PAC" evidence="2">
    <location>
        <begin position="465"/>
        <end position="517"/>
    </location>
</feature>
<evidence type="ECO:0000259" key="2">
    <source>
        <dbReference type="PROSITE" id="PS50113"/>
    </source>
</evidence>
<dbReference type="SUPFAM" id="SSF141868">
    <property type="entry name" value="EAL domain-like"/>
    <property type="match status" value="1"/>
</dbReference>
<dbReference type="InterPro" id="IPR043128">
    <property type="entry name" value="Rev_trsase/Diguanyl_cyclase"/>
</dbReference>
<evidence type="ECO:0000313" key="6">
    <source>
        <dbReference type="Proteomes" id="UP000326780"/>
    </source>
</evidence>
<feature type="domain" description="PAS" evidence="1">
    <location>
        <begin position="392"/>
        <end position="462"/>
    </location>
</feature>
<dbReference type="Gene3D" id="3.30.70.270">
    <property type="match status" value="1"/>
</dbReference>
<dbReference type="SUPFAM" id="SSF55073">
    <property type="entry name" value="Nucleotide cyclase"/>
    <property type="match status" value="1"/>
</dbReference>
<dbReference type="InterPro" id="IPR052155">
    <property type="entry name" value="Biofilm_reg_signaling"/>
</dbReference>
<dbReference type="Gene3D" id="3.30.450.20">
    <property type="entry name" value="PAS domain"/>
    <property type="match status" value="5"/>
</dbReference>
<dbReference type="PROSITE" id="PS50113">
    <property type="entry name" value="PAC"/>
    <property type="match status" value="4"/>
</dbReference>
<dbReference type="InterPro" id="IPR000014">
    <property type="entry name" value="PAS"/>
</dbReference>
<dbReference type="PROSITE" id="PS50887">
    <property type="entry name" value="GGDEF"/>
    <property type="match status" value="1"/>
</dbReference>
<dbReference type="InterPro" id="IPR000700">
    <property type="entry name" value="PAS-assoc_C"/>
</dbReference>
<dbReference type="RefSeq" id="WP_153285323.1">
    <property type="nucleotide sequence ID" value="NZ_CP045644.1"/>
</dbReference>
<dbReference type="Gene3D" id="3.20.20.450">
    <property type="entry name" value="EAL domain"/>
    <property type="match status" value="1"/>
</dbReference>
<dbReference type="SMART" id="SM00086">
    <property type="entry name" value="PAC"/>
    <property type="match status" value="4"/>
</dbReference>
<dbReference type="NCBIfam" id="TIGR00254">
    <property type="entry name" value="GGDEF"/>
    <property type="match status" value="1"/>
</dbReference>
<dbReference type="PROSITE" id="PS50883">
    <property type="entry name" value="EAL"/>
    <property type="match status" value="1"/>
</dbReference>
<dbReference type="AlphaFoldDB" id="A0A5Q0MBJ4"/>
<dbReference type="FunFam" id="3.30.450.20:FF:000099">
    <property type="entry name" value="Sensory box sensor histidine kinase"/>
    <property type="match status" value="2"/>
</dbReference>
<dbReference type="InterPro" id="IPR035919">
    <property type="entry name" value="EAL_sf"/>
</dbReference>
<organism evidence="5 6">
    <name type="scientific">Variovorax paradoxus</name>
    <dbReference type="NCBI Taxonomy" id="34073"/>
    <lineage>
        <taxon>Bacteria</taxon>
        <taxon>Pseudomonadati</taxon>
        <taxon>Pseudomonadota</taxon>
        <taxon>Betaproteobacteria</taxon>
        <taxon>Burkholderiales</taxon>
        <taxon>Comamonadaceae</taxon>
        <taxon>Variovorax</taxon>
    </lineage>
</organism>
<gene>
    <name evidence="5" type="ORF">GFK26_30935</name>
</gene>
<accession>A0A5Q0MBJ4</accession>
<protein>
    <submittedName>
        <fullName evidence="5">PAS domain S-box protein</fullName>
    </submittedName>
</protein>
<dbReference type="PANTHER" id="PTHR44757:SF2">
    <property type="entry name" value="BIOFILM ARCHITECTURE MAINTENANCE PROTEIN MBAA"/>
    <property type="match status" value="1"/>
</dbReference>
<feature type="domain" description="PAS" evidence="1">
    <location>
        <begin position="266"/>
        <end position="336"/>
    </location>
</feature>
<evidence type="ECO:0000259" key="3">
    <source>
        <dbReference type="PROSITE" id="PS50883"/>
    </source>
</evidence>
<feature type="domain" description="EAL" evidence="3">
    <location>
        <begin position="822"/>
        <end position="1071"/>
    </location>
</feature>
<evidence type="ECO:0000259" key="4">
    <source>
        <dbReference type="PROSITE" id="PS50887"/>
    </source>
</evidence>
<feature type="domain" description="PAC" evidence="2">
    <location>
        <begin position="339"/>
        <end position="391"/>
    </location>
</feature>
<dbReference type="SMART" id="SM00267">
    <property type="entry name" value="GGDEF"/>
    <property type="match status" value="1"/>
</dbReference>
<dbReference type="InterPro" id="IPR000160">
    <property type="entry name" value="GGDEF_dom"/>
</dbReference>
<dbReference type="CDD" id="cd00130">
    <property type="entry name" value="PAS"/>
    <property type="match status" value="5"/>
</dbReference>
<dbReference type="NCBIfam" id="TIGR00229">
    <property type="entry name" value="sensory_box"/>
    <property type="match status" value="4"/>
</dbReference>
<dbReference type="Pfam" id="PF13426">
    <property type="entry name" value="PAS_9"/>
    <property type="match status" value="1"/>
</dbReference>
<evidence type="ECO:0000313" key="5">
    <source>
        <dbReference type="EMBL" id="QFZ86876.1"/>
    </source>
</evidence>
<evidence type="ECO:0000259" key="1">
    <source>
        <dbReference type="PROSITE" id="PS50112"/>
    </source>
</evidence>
<dbReference type="SMART" id="SM00052">
    <property type="entry name" value="EAL"/>
    <property type="match status" value="1"/>
</dbReference>
<dbReference type="Pfam" id="PF08447">
    <property type="entry name" value="PAS_3"/>
    <property type="match status" value="2"/>
</dbReference>
<dbReference type="SMART" id="SM00091">
    <property type="entry name" value="PAS"/>
    <property type="match status" value="5"/>
</dbReference>
<dbReference type="InterPro" id="IPR001633">
    <property type="entry name" value="EAL_dom"/>
</dbReference>
<dbReference type="SUPFAM" id="SSF55785">
    <property type="entry name" value="PYP-like sensor domain (PAS domain)"/>
    <property type="match status" value="5"/>
</dbReference>
<proteinExistence type="predicted"/>
<feature type="domain" description="PAC" evidence="2">
    <location>
        <begin position="212"/>
        <end position="265"/>
    </location>
</feature>
<dbReference type="CDD" id="cd01948">
    <property type="entry name" value="EAL"/>
    <property type="match status" value="1"/>
</dbReference>
<dbReference type="Pfam" id="PF08448">
    <property type="entry name" value="PAS_4"/>
    <property type="match status" value="2"/>
</dbReference>